<sequence>MNEEEAAVRLKNAKINIIKLISTKILEEMINLICRYEDCQINENLVPYLWRISNCHIDVWYYDHCRELANITGGEKREFFKYTNPIVQGVIEEFEKFIKAKVSKTLKTPDPEKFYVAHVMKGSKFVYERSRGFHDMCKSAMAWKNIPLLMEMYKNEVDYIKRTMGAHTIPIHDRLVNRINSDRAEKLDKHLDKSIKDHITRIYVHIVVLPSIKKKETAEGNADMETSELEKDQKKGKSGFFGLFRKSRK</sequence>
<comment type="caution">
    <text evidence="2">The sequence shown here is derived from an EMBL/GenBank/DDBJ whole genome shotgun (WGS) entry which is preliminary data.</text>
</comment>
<organism evidence="2 3">
    <name type="scientific">Caenorhabditis nigoni</name>
    <dbReference type="NCBI Taxonomy" id="1611254"/>
    <lineage>
        <taxon>Eukaryota</taxon>
        <taxon>Metazoa</taxon>
        <taxon>Ecdysozoa</taxon>
        <taxon>Nematoda</taxon>
        <taxon>Chromadorea</taxon>
        <taxon>Rhabditida</taxon>
        <taxon>Rhabditina</taxon>
        <taxon>Rhabditomorpha</taxon>
        <taxon>Rhabditoidea</taxon>
        <taxon>Rhabditidae</taxon>
        <taxon>Peloderinae</taxon>
        <taxon>Caenorhabditis</taxon>
    </lineage>
</organism>
<feature type="region of interest" description="Disordered" evidence="1">
    <location>
        <begin position="215"/>
        <end position="234"/>
    </location>
</feature>
<protein>
    <submittedName>
        <fullName evidence="2">Uncharacterized protein</fullName>
    </submittedName>
</protein>
<dbReference type="AlphaFoldDB" id="A0A2G5SNY7"/>
<dbReference type="Proteomes" id="UP000230233">
    <property type="component" value="Chromosome X"/>
</dbReference>
<gene>
    <name evidence="2" type="primary">Cnig_chr_X.g23170</name>
    <name evidence="2" type="ORF">B9Z55_023170</name>
</gene>
<evidence type="ECO:0000256" key="1">
    <source>
        <dbReference type="SAM" id="MobiDB-lite"/>
    </source>
</evidence>
<keyword evidence="3" id="KW-1185">Reference proteome</keyword>
<evidence type="ECO:0000313" key="3">
    <source>
        <dbReference type="Proteomes" id="UP000230233"/>
    </source>
</evidence>
<dbReference type="EMBL" id="PDUG01000006">
    <property type="protein sequence ID" value="PIC16623.1"/>
    <property type="molecule type" value="Genomic_DNA"/>
</dbReference>
<accession>A0A2G5SNY7</accession>
<dbReference type="OrthoDB" id="10311736at2759"/>
<name>A0A2G5SNY7_9PELO</name>
<proteinExistence type="predicted"/>
<evidence type="ECO:0000313" key="2">
    <source>
        <dbReference type="EMBL" id="PIC16623.1"/>
    </source>
</evidence>
<reference evidence="3" key="1">
    <citation type="submission" date="2017-10" db="EMBL/GenBank/DDBJ databases">
        <title>Rapid genome shrinkage in a self-fertile nematode reveals novel sperm competition proteins.</title>
        <authorList>
            <person name="Yin D."/>
            <person name="Schwarz E.M."/>
            <person name="Thomas C.G."/>
            <person name="Felde R.L."/>
            <person name="Korf I.F."/>
            <person name="Cutter A.D."/>
            <person name="Schartner C.M."/>
            <person name="Ralston E.J."/>
            <person name="Meyer B.J."/>
            <person name="Haag E.S."/>
        </authorList>
    </citation>
    <scope>NUCLEOTIDE SEQUENCE [LARGE SCALE GENOMIC DNA]</scope>
    <source>
        <strain evidence="3">JU1422</strain>
    </source>
</reference>